<gene>
    <name evidence="4" type="primary">metB</name>
    <name evidence="4" type="ORF">LYB30171_00762</name>
</gene>
<dbReference type="Gene3D" id="3.90.1150.10">
    <property type="entry name" value="Aspartate Aminotransferase, domain 1"/>
    <property type="match status" value="1"/>
</dbReference>
<keyword evidence="5" id="KW-1185">Reference proteome</keyword>
<dbReference type="EMBL" id="OU015430">
    <property type="protein sequence ID" value="CAG4970564.1"/>
    <property type="molecule type" value="Genomic_DNA"/>
</dbReference>
<dbReference type="PANTHER" id="PTHR11808:SF75">
    <property type="entry name" value="CYSTATHIONINE GAMMA-SYNTHASE"/>
    <property type="match status" value="1"/>
</dbReference>
<keyword evidence="4" id="KW-0808">Transferase</keyword>
<dbReference type="SUPFAM" id="SSF53383">
    <property type="entry name" value="PLP-dependent transferases"/>
    <property type="match status" value="1"/>
</dbReference>
<proteinExistence type="inferred from homology"/>
<reference evidence="4 5" key="1">
    <citation type="submission" date="2021-04" db="EMBL/GenBank/DDBJ databases">
        <authorList>
            <person name="Rodrigo-Torres L."/>
            <person name="Arahal R. D."/>
            <person name="Lucena T."/>
        </authorList>
    </citation>
    <scope>NUCLEOTIDE SEQUENCE [LARGE SCALE GENOMIC DNA]</scope>
    <source>
        <strain evidence="4 5">CECT 30171</strain>
    </source>
</reference>
<evidence type="ECO:0000313" key="4">
    <source>
        <dbReference type="EMBL" id="CAG4970564.1"/>
    </source>
</evidence>
<dbReference type="GO" id="GO:0003962">
    <property type="term" value="F:cystathionine gamma-synthase activity"/>
    <property type="evidence" value="ECO:0007669"/>
    <property type="project" value="UniProtKB-EC"/>
</dbReference>
<dbReference type="NCBIfam" id="TIGR02080">
    <property type="entry name" value="O_succ_thio_ly"/>
    <property type="match status" value="1"/>
</dbReference>
<accession>A0ABN7QZE1</accession>
<dbReference type="InterPro" id="IPR000277">
    <property type="entry name" value="Cys/Met-Metab_PyrdxlP-dep_enz"/>
</dbReference>
<dbReference type="Pfam" id="PF01053">
    <property type="entry name" value="Cys_Met_Meta_PP"/>
    <property type="match status" value="1"/>
</dbReference>
<dbReference type="InterPro" id="IPR054542">
    <property type="entry name" value="Cys_met_metab_PP"/>
</dbReference>
<dbReference type="PIRSF" id="PIRSF001434">
    <property type="entry name" value="CGS"/>
    <property type="match status" value="1"/>
</dbReference>
<dbReference type="CDD" id="cd00614">
    <property type="entry name" value="CGS_like"/>
    <property type="match status" value="1"/>
</dbReference>
<keyword evidence="2 3" id="KW-0663">Pyridoxal phosphate</keyword>
<evidence type="ECO:0000313" key="5">
    <source>
        <dbReference type="Proteomes" id="UP000680116"/>
    </source>
</evidence>
<comment type="cofactor">
    <cofactor evidence="1 3">
        <name>pyridoxal 5'-phosphate</name>
        <dbReference type="ChEBI" id="CHEBI:597326"/>
    </cofactor>
</comment>
<dbReference type="InterPro" id="IPR011821">
    <property type="entry name" value="O_succ_thio_ly"/>
</dbReference>
<organism evidence="4 5">
    <name type="scientific">Novilysobacter luteus</name>
    <dbReference type="NCBI Taxonomy" id="2822368"/>
    <lineage>
        <taxon>Bacteria</taxon>
        <taxon>Pseudomonadati</taxon>
        <taxon>Pseudomonadota</taxon>
        <taxon>Gammaproteobacteria</taxon>
        <taxon>Lysobacterales</taxon>
        <taxon>Lysobacteraceae</taxon>
        <taxon>Novilysobacter</taxon>
    </lineage>
</organism>
<dbReference type="PROSITE" id="PS00868">
    <property type="entry name" value="CYS_MET_METAB_PP"/>
    <property type="match status" value="1"/>
</dbReference>
<evidence type="ECO:0000256" key="3">
    <source>
        <dbReference type="RuleBase" id="RU362118"/>
    </source>
</evidence>
<evidence type="ECO:0000256" key="1">
    <source>
        <dbReference type="ARBA" id="ARBA00001933"/>
    </source>
</evidence>
<dbReference type="EC" id="2.5.1.48" evidence="4"/>
<dbReference type="PANTHER" id="PTHR11808">
    <property type="entry name" value="TRANS-SULFURATION ENZYME FAMILY MEMBER"/>
    <property type="match status" value="1"/>
</dbReference>
<comment type="similarity">
    <text evidence="3">Belongs to the trans-sulfuration enzymes family.</text>
</comment>
<dbReference type="Proteomes" id="UP000680116">
    <property type="component" value="Chromosome"/>
</dbReference>
<dbReference type="InterPro" id="IPR015424">
    <property type="entry name" value="PyrdxlP-dep_Trfase"/>
</dbReference>
<dbReference type="RefSeq" id="WP_215219724.1">
    <property type="nucleotide sequence ID" value="NZ_OU015430.1"/>
</dbReference>
<evidence type="ECO:0000256" key="2">
    <source>
        <dbReference type="ARBA" id="ARBA00022898"/>
    </source>
</evidence>
<sequence length="405" mass="42241">MSVDQLQVPAGAGRGCTTAVRAGIDHDTAFGAVTPPLVLSSNFSFAGFGEKRSYDYSRSGNPTRDLLGDALAELEGGAGGVVTASGMASIALVLHALLKPGDRLVVPHDGYGGSWRLFNALADKAAFELVTVDLTDPRALAGALAERPVVVWIETPSNPLLRITDLRFVIEAAHAAGALAVVDNTFLSPALQQPIAFGADVVVHSTTKYINGHSDVVGGAVVAASAALHERLSWWANCLGITGSPFDSFMTLRGLRTLDARLRVHQENTAALVELLDGHAAVRALHWPGRAAHPGHLIAARQQSGFGAMLSVEIEGGEAGVRAFLDGLRCFTLAESLGGVESLVAHPTTMTHAAMSPEARAAAGIGDGLLRFSVGIEHADDLRADIAAALDRVVALQGQPKRSSR</sequence>
<protein>
    <submittedName>
        <fullName evidence="4">Cystathionine gamma-synthase</fullName>
        <ecNumber evidence="4">2.5.1.48</ecNumber>
    </submittedName>
</protein>
<dbReference type="InterPro" id="IPR015422">
    <property type="entry name" value="PyrdxlP-dep_Trfase_small"/>
</dbReference>
<dbReference type="InterPro" id="IPR015421">
    <property type="entry name" value="PyrdxlP-dep_Trfase_major"/>
</dbReference>
<name>A0ABN7QZE1_9GAMM</name>
<dbReference type="Gene3D" id="3.40.640.10">
    <property type="entry name" value="Type I PLP-dependent aspartate aminotransferase-like (Major domain)"/>
    <property type="match status" value="1"/>
</dbReference>